<evidence type="ECO:0000313" key="2">
    <source>
        <dbReference type="EMBL" id="GHG73709.1"/>
    </source>
</evidence>
<feature type="region of interest" description="Disordered" evidence="1">
    <location>
        <begin position="13"/>
        <end position="43"/>
    </location>
</feature>
<protein>
    <submittedName>
        <fullName evidence="2">Uncharacterized protein</fullName>
    </submittedName>
</protein>
<comment type="caution">
    <text evidence="2">The sequence shown here is derived from an EMBL/GenBank/DDBJ whole genome shotgun (WGS) entry which is preliminary data.</text>
</comment>
<keyword evidence="3" id="KW-1185">Reference proteome</keyword>
<sequence length="82" mass="8470">MVVVDVFAKMRGRAPAGLSATSQPRSPEPGTNGIAGALTPRSHRSVPAGRLAGILHVTGHAEEEAEDALGFQPASQHCRPCS</sequence>
<evidence type="ECO:0000256" key="1">
    <source>
        <dbReference type="SAM" id="MobiDB-lite"/>
    </source>
</evidence>
<dbReference type="AlphaFoldDB" id="A0A919F2V1"/>
<reference evidence="3" key="1">
    <citation type="journal article" date="2019" name="Int. J. Syst. Evol. Microbiol.">
        <title>The Global Catalogue of Microorganisms (GCM) 10K type strain sequencing project: providing services to taxonomists for standard genome sequencing and annotation.</title>
        <authorList>
            <consortium name="The Broad Institute Genomics Platform"/>
            <consortium name="The Broad Institute Genome Sequencing Center for Infectious Disease"/>
            <person name="Wu L."/>
            <person name="Ma J."/>
        </authorList>
    </citation>
    <scope>NUCLEOTIDE SEQUENCE [LARGE SCALE GENOMIC DNA]</scope>
    <source>
        <strain evidence="3">JCM 4253</strain>
    </source>
</reference>
<evidence type="ECO:0000313" key="3">
    <source>
        <dbReference type="Proteomes" id="UP000619355"/>
    </source>
</evidence>
<dbReference type="Proteomes" id="UP000619355">
    <property type="component" value="Unassembled WGS sequence"/>
</dbReference>
<proteinExistence type="predicted"/>
<organism evidence="2 3">
    <name type="scientific">Streptomyces capoamus</name>
    <dbReference type="NCBI Taxonomy" id="68183"/>
    <lineage>
        <taxon>Bacteria</taxon>
        <taxon>Bacillati</taxon>
        <taxon>Actinomycetota</taxon>
        <taxon>Actinomycetes</taxon>
        <taxon>Kitasatosporales</taxon>
        <taxon>Streptomycetaceae</taxon>
        <taxon>Streptomyces</taxon>
    </lineage>
</organism>
<dbReference type="RefSeq" id="WP_189986114.1">
    <property type="nucleotide sequence ID" value="NZ_BNBF01000033.1"/>
</dbReference>
<accession>A0A919F2V1</accession>
<dbReference type="EMBL" id="BNBF01000033">
    <property type="protein sequence ID" value="GHG73709.1"/>
    <property type="molecule type" value="Genomic_DNA"/>
</dbReference>
<gene>
    <name evidence="2" type="ORF">GCM10018980_70240</name>
</gene>
<name>A0A919F2V1_9ACTN</name>